<name>A0A197JJS0_9FUNG</name>
<protein>
    <submittedName>
        <fullName evidence="2">Uncharacterized protein</fullName>
    </submittedName>
</protein>
<feature type="compositionally biased region" description="Acidic residues" evidence="1">
    <location>
        <begin position="593"/>
        <end position="607"/>
    </location>
</feature>
<sequence length="607" mass="67819">METFIAWANEKRTSSEGQRVEHVSFPSFVKNFTLSDQSSALADYADVLTSSELSAKRRKILQGAHNIFMKSRLPDFWTSWKQQLALDKVQRELDTSSATTAKKTALLAQEACLRESAKSFGNLKQENTSTSTVSIENDTVVYEQDEEQSYQSDSNATTIEPCIALSLSSRTRPFHPLISYVFKKAQDQHAVLLSSIPSDLSGVLREMYSVALKELSKPGSVVDKKDVLVLLSGIINTVAPSGRRFSISKRISQGSRLRPLDSSSADYRDIKDLLEDLLKNLYPAITDTNSMNRGKPRLLSLKRRVWTLLSEADEETARYTILQIVSQVLLWIELGQFVSPTSEHVYVSSWCTLFNILLLDTSLRAIPGELVSKASTQARQKAESEYGPTSSAACGRKVDMSIRIRFDDNWRHEVAIFEFKATTATQAMCEKQQRKSVRLNAALLYDLEAKGLDITKSYPIIAEGQALGLDFYALRRYDEILGAGRSTTKGISLPSHVDQLKAFFESETLFILLSFKEHLREYAFEVTDVLANSAPTPFGYVHDSDDEEDEVNAPTPDPSSRPSTPPSTKRRPGSFVLFSPSKKNKLGTRAEDVSESWDDGDDDYGNT</sequence>
<evidence type="ECO:0000256" key="1">
    <source>
        <dbReference type="SAM" id="MobiDB-lite"/>
    </source>
</evidence>
<dbReference type="AlphaFoldDB" id="A0A197JJS0"/>
<accession>A0A197JJS0</accession>
<dbReference type="EMBL" id="KV442078">
    <property type="protein sequence ID" value="OAQ25457.1"/>
    <property type="molecule type" value="Genomic_DNA"/>
</dbReference>
<dbReference type="Proteomes" id="UP000078512">
    <property type="component" value="Unassembled WGS sequence"/>
</dbReference>
<evidence type="ECO:0000313" key="2">
    <source>
        <dbReference type="EMBL" id="OAQ25457.1"/>
    </source>
</evidence>
<evidence type="ECO:0000313" key="3">
    <source>
        <dbReference type="Proteomes" id="UP000078512"/>
    </source>
</evidence>
<feature type="region of interest" description="Disordered" evidence="1">
    <location>
        <begin position="537"/>
        <end position="607"/>
    </location>
</feature>
<gene>
    <name evidence="2" type="ORF">K457DRAFT_756634</name>
</gene>
<proteinExistence type="predicted"/>
<organism evidence="2 3">
    <name type="scientific">Linnemannia elongata AG-77</name>
    <dbReference type="NCBI Taxonomy" id="1314771"/>
    <lineage>
        <taxon>Eukaryota</taxon>
        <taxon>Fungi</taxon>
        <taxon>Fungi incertae sedis</taxon>
        <taxon>Mucoromycota</taxon>
        <taxon>Mortierellomycotina</taxon>
        <taxon>Mortierellomycetes</taxon>
        <taxon>Mortierellales</taxon>
        <taxon>Mortierellaceae</taxon>
        <taxon>Linnemannia</taxon>
    </lineage>
</organism>
<reference evidence="2 3" key="1">
    <citation type="submission" date="2016-05" db="EMBL/GenBank/DDBJ databases">
        <title>Genome sequencing reveals origins of a unique bacterial endosymbiosis in the earliest lineages of terrestrial Fungi.</title>
        <authorList>
            <consortium name="DOE Joint Genome Institute"/>
            <person name="Uehling J."/>
            <person name="Gryganskyi A."/>
            <person name="Hameed K."/>
            <person name="Tschaplinski T."/>
            <person name="Misztal P."/>
            <person name="Wu S."/>
            <person name="Desiro A."/>
            <person name="Vande Pol N."/>
            <person name="Du Z.-Y."/>
            <person name="Zienkiewicz A."/>
            <person name="Zienkiewicz K."/>
            <person name="Morin E."/>
            <person name="Tisserant E."/>
            <person name="Splivallo R."/>
            <person name="Hainaut M."/>
            <person name="Henrissat B."/>
            <person name="Ohm R."/>
            <person name="Kuo A."/>
            <person name="Yan J."/>
            <person name="Lipzen A."/>
            <person name="Nolan M."/>
            <person name="Labutti K."/>
            <person name="Barry K."/>
            <person name="Goldstein A."/>
            <person name="Labbe J."/>
            <person name="Schadt C."/>
            <person name="Tuskan G."/>
            <person name="Grigoriev I."/>
            <person name="Martin F."/>
            <person name="Vilgalys R."/>
            <person name="Bonito G."/>
        </authorList>
    </citation>
    <scope>NUCLEOTIDE SEQUENCE [LARGE SCALE GENOMIC DNA]</scope>
    <source>
        <strain evidence="2 3">AG-77</strain>
    </source>
</reference>
<keyword evidence="3" id="KW-1185">Reference proteome</keyword>
<feature type="compositionally biased region" description="Pro residues" evidence="1">
    <location>
        <begin position="555"/>
        <end position="565"/>
    </location>
</feature>
<dbReference type="OrthoDB" id="2442475at2759"/>